<proteinExistence type="predicted"/>
<evidence type="ECO:0000313" key="2">
    <source>
        <dbReference type="Proteomes" id="UP000251197"/>
    </source>
</evidence>
<gene>
    <name evidence="1" type="ORF">NCTC12120_06509</name>
</gene>
<name>A0A2X3JF08_9ENTR</name>
<dbReference type="EMBL" id="UAVU01000010">
    <property type="protein sequence ID" value="SQC93395.1"/>
    <property type="molecule type" value="Genomic_DNA"/>
</dbReference>
<dbReference type="SUPFAM" id="SSF101898">
    <property type="entry name" value="NHL repeat"/>
    <property type="match status" value="1"/>
</dbReference>
<protein>
    <submittedName>
        <fullName evidence="1">Uncharacterized protein</fullName>
    </submittedName>
</protein>
<organism evidence="1 2">
    <name type="scientific">Cedecea neteri</name>
    <dbReference type="NCBI Taxonomy" id="158822"/>
    <lineage>
        <taxon>Bacteria</taxon>
        <taxon>Pseudomonadati</taxon>
        <taxon>Pseudomonadota</taxon>
        <taxon>Gammaproteobacteria</taxon>
        <taxon>Enterobacterales</taxon>
        <taxon>Enterobacteriaceae</taxon>
        <taxon>Cedecea</taxon>
    </lineage>
</organism>
<reference evidence="1 2" key="1">
    <citation type="submission" date="2018-06" db="EMBL/GenBank/DDBJ databases">
        <authorList>
            <consortium name="Pathogen Informatics"/>
            <person name="Doyle S."/>
        </authorList>
    </citation>
    <scope>NUCLEOTIDE SEQUENCE [LARGE SCALE GENOMIC DNA]</scope>
    <source>
        <strain evidence="1 2">NCTC12120</strain>
    </source>
</reference>
<sequence length="114" mass="12623">MTSIHQTLTSDLLLFLMMEIPSLRMILVESKLLTLNTKTFQLQGTGFVLENAGNITSIAFSKNDNSLWLSGGEGVEQLDIRSGNVLNSFSWCGEQFRSSDILFTLLDPDQGSSF</sequence>
<dbReference type="AlphaFoldDB" id="A0A2X3JF08"/>
<accession>A0A2X3JF08</accession>
<dbReference type="Proteomes" id="UP000251197">
    <property type="component" value="Unassembled WGS sequence"/>
</dbReference>
<evidence type="ECO:0000313" key="1">
    <source>
        <dbReference type="EMBL" id="SQC93395.1"/>
    </source>
</evidence>